<dbReference type="EMBL" id="SRYA01000054">
    <property type="protein sequence ID" value="TGY91557.1"/>
    <property type="molecule type" value="Genomic_DNA"/>
</dbReference>
<organism evidence="1 2">
    <name type="scientific">Petralouisia muris</name>
    <dbReference type="NCBI Taxonomy" id="3032872"/>
    <lineage>
        <taxon>Bacteria</taxon>
        <taxon>Bacillati</taxon>
        <taxon>Bacillota</taxon>
        <taxon>Clostridia</taxon>
        <taxon>Lachnospirales</taxon>
        <taxon>Lachnospiraceae</taxon>
        <taxon>Petralouisia</taxon>
    </lineage>
</organism>
<protein>
    <submittedName>
        <fullName evidence="1">Serine protease</fullName>
    </submittedName>
</protein>
<proteinExistence type="predicted"/>
<dbReference type="Proteomes" id="UP000304953">
    <property type="component" value="Unassembled WGS sequence"/>
</dbReference>
<keyword evidence="1" id="KW-0645">Protease</keyword>
<evidence type="ECO:0000313" key="2">
    <source>
        <dbReference type="Proteomes" id="UP000304953"/>
    </source>
</evidence>
<reference evidence="1" key="1">
    <citation type="submission" date="2019-04" db="EMBL/GenBank/DDBJ databases">
        <title>Microbes associate with the intestines of laboratory mice.</title>
        <authorList>
            <person name="Navarre W."/>
            <person name="Wong E."/>
            <person name="Huang K."/>
            <person name="Tropini C."/>
            <person name="Ng K."/>
            <person name="Yu B."/>
        </authorList>
    </citation>
    <scope>NUCLEOTIDE SEQUENCE</scope>
    <source>
        <strain evidence="1">NM01_1-7b</strain>
    </source>
</reference>
<evidence type="ECO:0000313" key="1">
    <source>
        <dbReference type="EMBL" id="TGY91557.1"/>
    </source>
</evidence>
<gene>
    <name evidence="1" type="ORF">E5329_20635</name>
</gene>
<sequence length="370" mass="40948">MKVACMNIARQQEYLFCYLLTLLGFDVLLLQTEQDISPELERLELSRKCVAAGFGQYEAANSRQYAVPEYRPEMYAGDRNSEEDIFHMSEGMASAVGIQSQTAASRAAVNVRIPERDRRTREMLDSRRHREVPGQQNLSSAGETVIRQNPSNARETVIQPKPWSGSKTSAIQPIPQRGRRELSYEELAQLASSVVQIMIHDGRGDVIGGGSGIMIGREGYILTNNHVACRGRLYSVRIEEDQRVYQTDEMIKYNSVLDLAVIRIERKLSPLPIYKGEKKLVRGQRVVAIGSPLGLFNSVSDGIISGFREIEGVDMIQFTAPISNGSSGGAVLNMYGEVIGISTAGFDAGQNINLAVGYEYIGNFVRGFVN</sequence>
<keyword evidence="2" id="KW-1185">Reference proteome</keyword>
<comment type="caution">
    <text evidence="1">The sequence shown here is derived from an EMBL/GenBank/DDBJ whole genome shotgun (WGS) entry which is preliminary data.</text>
</comment>
<name>A0AC61RSI1_9FIRM</name>
<keyword evidence="1" id="KW-0378">Hydrolase</keyword>
<accession>A0AC61RSI1</accession>